<gene>
    <name evidence="2" type="ORF">SAMN05443248_7671</name>
</gene>
<evidence type="ECO:0000256" key="1">
    <source>
        <dbReference type="ARBA" id="ARBA00006987"/>
    </source>
</evidence>
<sequence>MSRDIAKISWPTSAASRRWMPSFASAIVLTLAFSAYASYVKAEEFPERPVQMIVSVGAGGSTDTLMRALVQYAAPLLGQPIVIINRPGASGMIGVAQVKQAKPDGYTIGGTWSGPLTMAPHVNMPDYKPGDYTIVAMVSEAPGVLCVSKGFPANNGRELLDELRRNPDKYTYGADGIGGFVQFATERVFAAAHVKARMIPFSGADQTVTAFLSGTISIYGGAIMSVLPYVQQGTAKCLLVTAASRYSVLPNVDSLSDVGLADTQTLLWRAVIAPAGVPADRLAKLKEVFSKAAQDPEFQKIALVRGEQPWTVDTANIDKYVRDEYATMGTLADALKLTTLN</sequence>
<evidence type="ECO:0000313" key="2">
    <source>
        <dbReference type="EMBL" id="SHI03959.1"/>
    </source>
</evidence>
<dbReference type="EMBL" id="LT670817">
    <property type="protein sequence ID" value="SHI03959.1"/>
    <property type="molecule type" value="Genomic_DNA"/>
</dbReference>
<dbReference type="InterPro" id="IPR042100">
    <property type="entry name" value="Bug_dom1"/>
</dbReference>
<protein>
    <submittedName>
        <fullName evidence="2">Tripartite-type tricarboxylate transporter, receptor component TctC</fullName>
    </submittedName>
</protein>
<accession>A0A1M5XW79</accession>
<dbReference type="CDD" id="cd07012">
    <property type="entry name" value="PBP2_Bug_TTT"/>
    <property type="match status" value="1"/>
</dbReference>
<dbReference type="Gene3D" id="3.40.190.150">
    <property type="entry name" value="Bordetella uptake gene, domain 1"/>
    <property type="match status" value="1"/>
</dbReference>
<name>A0A1M5XW79_9BRAD</name>
<organism evidence="2 3">
    <name type="scientific">Bradyrhizobium erythrophlei</name>
    <dbReference type="NCBI Taxonomy" id="1437360"/>
    <lineage>
        <taxon>Bacteria</taxon>
        <taxon>Pseudomonadati</taxon>
        <taxon>Pseudomonadota</taxon>
        <taxon>Alphaproteobacteria</taxon>
        <taxon>Hyphomicrobiales</taxon>
        <taxon>Nitrobacteraceae</taxon>
        <taxon>Bradyrhizobium</taxon>
    </lineage>
</organism>
<reference evidence="2 3" key="1">
    <citation type="submission" date="2016-11" db="EMBL/GenBank/DDBJ databases">
        <authorList>
            <person name="Jaros S."/>
            <person name="Januszkiewicz K."/>
            <person name="Wedrychowicz H."/>
        </authorList>
    </citation>
    <scope>NUCLEOTIDE SEQUENCE [LARGE SCALE GENOMIC DNA]</scope>
    <source>
        <strain evidence="2 3">GAS138</strain>
    </source>
</reference>
<dbReference type="Pfam" id="PF03401">
    <property type="entry name" value="TctC"/>
    <property type="match status" value="1"/>
</dbReference>
<dbReference type="Proteomes" id="UP000189796">
    <property type="component" value="Chromosome I"/>
</dbReference>
<comment type="similarity">
    <text evidence="1">Belongs to the UPF0065 (bug) family.</text>
</comment>
<dbReference type="PANTHER" id="PTHR42928">
    <property type="entry name" value="TRICARBOXYLATE-BINDING PROTEIN"/>
    <property type="match status" value="1"/>
</dbReference>
<dbReference type="PIRSF" id="PIRSF017082">
    <property type="entry name" value="YflP"/>
    <property type="match status" value="1"/>
</dbReference>
<dbReference type="InterPro" id="IPR005064">
    <property type="entry name" value="BUG"/>
</dbReference>
<dbReference type="Gene3D" id="3.40.190.10">
    <property type="entry name" value="Periplasmic binding protein-like II"/>
    <property type="match status" value="1"/>
</dbReference>
<proteinExistence type="inferred from homology"/>
<dbReference type="AlphaFoldDB" id="A0A1M5XW79"/>
<dbReference type="PANTHER" id="PTHR42928:SF5">
    <property type="entry name" value="BLR1237 PROTEIN"/>
    <property type="match status" value="1"/>
</dbReference>
<dbReference type="OrthoDB" id="7375033at2"/>
<evidence type="ECO:0000313" key="3">
    <source>
        <dbReference type="Proteomes" id="UP000189796"/>
    </source>
</evidence>
<dbReference type="SUPFAM" id="SSF53850">
    <property type="entry name" value="Periplasmic binding protein-like II"/>
    <property type="match status" value="1"/>
</dbReference>
<keyword evidence="2" id="KW-0675">Receptor</keyword>